<comment type="function">
    <text evidence="11">Component of the F(0) channel, it forms part of the peripheral stalk, linking F(1) to F(0). The b'-subunit is a diverged and duplicated form of b found in plants and photosynthetic bacteria.</text>
</comment>
<evidence type="ECO:0000256" key="2">
    <source>
        <dbReference type="ARBA" id="ARBA00022448"/>
    </source>
</evidence>
<comment type="function">
    <text evidence="10 13">F(1)F(0) ATP synthase produces ATP from ADP in the presence of a proton or sodium gradient. F-type ATPases consist of two structural domains, F(1) containing the extramembraneous catalytic core and F(0) containing the membrane proton channel, linked together by a central stalk and a peripheral stalk. During catalysis, ATP synthesis in the catalytic domain of F(1) is coupled via a rotary mechanism of the central stalk subunits to proton translocation.</text>
</comment>
<proteinExistence type="inferred from homology"/>
<evidence type="ECO:0000256" key="4">
    <source>
        <dbReference type="ARBA" id="ARBA00022692"/>
    </source>
</evidence>
<protein>
    <recommendedName>
        <fullName evidence="13">ATP synthase subunit b</fullName>
    </recommendedName>
    <alternativeName>
        <fullName evidence="13">ATP synthase F(0) sector subunit b</fullName>
    </alternativeName>
    <alternativeName>
        <fullName evidence="13">ATPase subunit I</fullName>
    </alternativeName>
    <alternativeName>
        <fullName evidence="13">F-type ATPase subunit b</fullName>
        <shortName evidence="13">F-ATPase subunit b</shortName>
    </alternativeName>
</protein>
<evidence type="ECO:0000256" key="12">
    <source>
        <dbReference type="ARBA" id="ARBA00037847"/>
    </source>
</evidence>
<keyword evidence="5 13" id="KW-0375">Hydrogen ion transport</keyword>
<dbReference type="InterPro" id="IPR050059">
    <property type="entry name" value="ATP_synthase_B_chain"/>
</dbReference>
<organism evidence="16 17">
    <name type="scientific">Qipengyuania spongiae</name>
    <dbReference type="NCBI Taxonomy" id="2909673"/>
    <lineage>
        <taxon>Bacteria</taxon>
        <taxon>Pseudomonadati</taxon>
        <taxon>Pseudomonadota</taxon>
        <taxon>Alphaproteobacteria</taxon>
        <taxon>Sphingomonadales</taxon>
        <taxon>Erythrobacteraceae</taxon>
        <taxon>Qipengyuania</taxon>
    </lineage>
</organism>
<keyword evidence="9 13" id="KW-0066">ATP synthesis</keyword>
<dbReference type="PANTHER" id="PTHR33445:SF1">
    <property type="entry name" value="ATP SYNTHASE SUBUNIT B"/>
    <property type="match status" value="1"/>
</dbReference>
<evidence type="ECO:0000256" key="8">
    <source>
        <dbReference type="ARBA" id="ARBA00023136"/>
    </source>
</evidence>
<sequence length="164" mass="18058">MPQIAQLGETFSSQLFWLVIFFGFVFFVVGRGMVPRVMGTMTERDKKIGDDLAAAKTARDAADEQEEAWRVRENENRAAARALVAQAKAEALAENDRKLAMAQERLDAQLAEAEQRIDASRRSALDEIEAVAVEAAQDIVQRLAAVQVTRAGAEKAVREALNNV</sequence>
<evidence type="ECO:0000256" key="7">
    <source>
        <dbReference type="ARBA" id="ARBA00023065"/>
    </source>
</evidence>
<evidence type="ECO:0000256" key="9">
    <source>
        <dbReference type="ARBA" id="ARBA00023310"/>
    </source>
</evidence>
<keyword evidence="15" id="KW-0175">Coiled coil</keyword>
<dbReference type="Proteomes" id="UP001065265">
    <property type="component" value="Chromosome"/>
</dbReference>
<reference evidence="16" key="1">
    <citation type="submission" date="2022-02" db="EMBL/GenBank/DDBJ databases">
        <title>Qipengyuania spongiae sp. nov., isolated from marine sponge.</title>
        <authorList>
            <person name="Li Z."/>
            <person name="Zhang M."/>
        </authorList>
    </citation>
    <scope>NUCLEOTIDE SEQUENCE</scope>
    <source>
        <strain evidence="16">PHS-Z21</strain>
    </source>
</reference>
<dbReference type="PANTHER" id="PTHR33445">
    <property type="entry name" value="ATP SYNTHASE SUBUNIT B', CHLOROPLASTIC"/>
    <property type="match status" value="1"/>
</dbReference>
<keyword evidence="2 13" id="KW-0813">Transport</keyword>
<evidence type="ECO:0000256" key="3">
    <source>
        <dbReference type="ARBA" id="ARBA00022547"/>
    </source>
</evidence>
<evidence type="ECO:0000313" key="16">
    <source>
        <dbReference type="EMBL" id="UVI38664.1"/>
    </source>
</evidence>
<evidence type="ECO:0000256" key="6">
    <source>
        <dbReference type="ARBA" id="ARBA00022989"/>
    </source>
</evidence>
<keyword evidence="17" id="KW-1185">Reference proteome</keyword>
<keyword evidence="7 13" id="KW-0406">Ion transport</keyword>
<dbReference type="Pfam" id="PF00430">
    <property type="entry name" value="ATP-synt_B"/>
    <property type="match status" value="1"/>
</dbReference>
<evidence type="ECO:0000256" key="5">
    <source>
        <dbReference type="ARBA" id="ARBA00022781"/>
    </source>
</evidence>
<comment type="similarity">
    <text evidence="1 13 14">Belongs to the ATPase B chain family.</text>
</comment>
<keyword evidence="3 13" id="KW-0138">CF(0)</keyword>
<dbReference type="RefSeq" id="WP_265557837.1">
    <property type="nucleotide sequence ID" value="NZ_CP092471.1"/>
</dbReference>
<evidence type="ECO:0000256" key="13">
    <source>
        <dbReference type="HAMAP-Rule" id="MF_01398"/>
    </source>
</evidence>
<evidence type="ECO:0000256" key="11">
    <source>
        <dbReference type="ARBA" id="ARBA00025614"/>
    </source>
</evidence>
<keyword evidence="4 13" id="KW-0812">Transmembrane</keyword>
<comment type="subunit">
    <text evidence="13">F-type ATPases have 2 components, F(1) - the catalytic core - and F(0) - the membrane proton channel. F(1) has five subunits: alpha(3), beta(3), gamma(1), delta(1), epsilon(1). F(0) has three main subunits: a(1), b(2) and c(10-14). The alpha and beta chains form an alternating ring which encloses part of the gamma chain. F(1) is attached to F(0) by a central stalk formed by the gamma and epsilon chains, while a peripheral stalk is formed by the delta and b chains.</text>
</comment>
<accession>A0ABY5SZL2</accession>
<evidence type="ECO:0000256" key="1">
    <source>
        <dbReference type="ARBA" id="ARBA00005513"/>
    </source>
</evidence>
<evidence type="ECO:0000256" key="15">
    <source>
        <dbReference type="SAM" id="Coils"/>
    </source>
</evidence>
<gene>
    <name evidence="13" type="primary">atpF</name>
    <name evidence="16" type="ORF">L1F33_10435</name>
</gene>
<keyword evidence="8 13" id="KW-0472">Membrane</keyword>
<evidence type="ECO:0000256" key="10">
    <source>
        <dbReference type="ARBA" id="ARBA00025198"/>
    </source>
</evidence>
<evidence type="ECO:0000313" key="17">
    <source>
        <dbReference type="Proteomes" id="UP001065265"/>
    </source>
</evidence>
<dbReference type="HAMAP" id="MF_01398">
    <property type="entry name" value="ATP_synth_b_bprime"/>
    <property type="match status" value="1"/>
</dbReference>
<dbReference type="InterPro" id="IPR002146">
    <property type="entry name" value="ATP_synth_b/b'su_bac/chlpt"/>
</dbReference>
<feature type="transmembrane region" description="Helical" evidence="13">
    <location>
        <begin position="15"/>
        <end position="34"/>
    </location>
</feature>
<name>A0ABY5SZL2_9SPHN</name>
<keyword evidence="13" id="KW-1003">Cell membrane</keyword>
<evidence type="ECO:0000256" key="14">
    <source>
        <dbReference type="RuleBase" id="RU003848"/>
    </source>
</evidence>
<feature type="coiled-coil region" evidence="15">
    <location>
        <begin position="92"/>
        <end position="123"/>
    </location>
</feature>
<keyword evidence="6 13" id="KW-1133">Transmembrane helix</keyword>
<dbReference type="EMBL" id="CP092471">
    <property type="protein sequence ID" value="UVI38664.1"/>
    <property type="molecule type" value="Genomic_DNA"/>
</dbReference>
<comment type="subcellular location">
    <subcellularLocation>
        <location evidence="13">Cell membrane</location>
        <topology evidence="13">Single-pass membrane protein</topology>
    </subcellularLocation>
    <subcellularLocation>
        <location evidence="12">Endomembrane system</location>
        <topology evidence="12">Single-pass membrane protein</topology>
    </subcellularLocation>
</comment>